<accession>A0AAN6ZYC4</accession>
<evidence type="ECO:0000313" key="3">
    <source>
        <dbReference type="Proteomes" id="UP001302745"/>
    </source>
</evidence>
<evidence type="ECO:0000256" key="1">
    <source>
        <dbReference type="SAM" id="MobiDB-lite"/>
    </source>
</evidence>
<organism evidence="2 3">
    <name type="scientific">Chaetomidium leptoderma</name>
    <dbReference type="NCBI Taxonomy" id="669021"/>
    <lineage>
        <taxon>Eukaryota</taxon>
        <taxon>Fungi</taxon>
        <taxon>Dikarya</taxon>
        <taxon>Ascomycota</taxon>
        <taxon>Pezizomycotina</taxon>
        <taxon>Sordariomycetes</taxon>
        <taxon>Sordariomycetidae</taxon>
        <taxon>Sordariales</taxon>
        <taxon>Chaetomiaceae</taxon>
        <taxon>Chaetomidium</taxon>
    </lineage>
</organism>
<feature type="region of interest" description="Disordered" evidence="1">
    <location>
        <begin position="1"/>
        <end position="28"/>
    </location>
</feature>
<comment type="caution">
    <text evidence="2">The sequence shown here is derived from an EMBL/GenBank/DDBJ whole genome shotgun (WGS) entry which is preliminary data.</text>
</comment>
<name>A0AAN6ZYC4_9PEZI</name>
<reference evidence="2" key="2">
    <citation type="submission" date="2023-05" db="EMBL/GenBank/DDBJ databases">
        <authorList>
            <consortium name="Lawrence Berkeley National Laboratory"/>
            <person name="Steindorff A."/>
            <person name="Hensen N."/>
            <person name="Bonometti L."/>
            <person name="Westerberg I."/>
            <person name="Brannstrom I.O."/>
            <person name="Guillou S."/>
            <person name="Cros-Aarteil S."/>
            <person name="Calhoun S."/>
            <person name="Haridas S."/>
            <person name="Kuo A."/>
            <person name="Mondo S."/>
            <person name="Pangilinan J."/>
            <person name="Riley R."/>
            <person name="Labutti K."/>
            <person name="Andreopoulos B."/>
            <person name="Lipzen A."/>
            <person name="Chen C."/>
            <person name="Yanf M."/>
            <person name="Daum C."/>
            <person name="Ng V."/>
            <person name="Clum A."/>
            <person name="Ohm R."/>
            <person name="Martin F."/>
            <person name="Silar P."/>
            <person name="Natvig D."/>
            <person name="Lalanne C."/>
            <person name="Gautier V."/>
            <person name="Ament-Velasquez S.L."/>
            <person name="Kruys A."/>
            <person name="Hutchinson M.I."/>
            <person name="Powell A.J."/>
            <person name="Barry K."/>
            <person name="Miller A.N."/>
            <person name="Grigoriev I.V."/>
            <person name="Debuchy R."/>
            <person name="Gladieux P."/>
            <person name="Thoren M.H."/>
            <person name="Johannesson H."/>
        </authorList>
    </citation>
    <scope>NUCLEOTIDE SEQUENCE</scope>
    <source>
        <strain evidence="2">CBS 538.74</strain>
    </source>
</reference>
<gene>
    <name evidence="2" type="ORF">C8A00DRAFT_32487</name>
</gene>
<evidence type="ECO:0000313" key="2">
    <source>
        <dbReference type="EMBL" id="KAK4154748.1"/>
    </source>
</evidence>
<keyword evidence="3" id="KW-1185">Reference proteome</keyword>
<sequence>MGGQWLSVPRDLQPDNPSGPNIPVPLPGTDVEAILTPVPDWDAFVQSSSLATPGSTTTRFAPVTCPDVIWPREKFGRIPAHGSLLSTTDRPRVLVFAPGCTPDTATGVDLDGVWYSGPHDVCPLFFRHRHSWQATVHIACFSDVPERYRVRGQGVVDQHLLRRQLGRTNDVARRYLATLRKAGIPPTPFRCCRSLALPPPGQPPSVSQPPIPIQPPSFSPAMARLDVPPLLRPSQAINVAFLSAPTVRYIPSIQGR</sequence>
<reference evidence="2" key="1">
    <citation type="journal article" date="2023" name="Mol. Phylogenet. Evol.">
        <title>Genome-scale phylogeny and comparative genomics of the fungal order Sordariales.</title>
        <authorList>
            <person name="Hensen N."/>
            <person name="Bonometti L."/>
            <person name="Westerberg I."/>
            <person name="Brannstrom I.O."/>
            <person name="Guillou S."/>
            <person name="Cros-Aarteil S."/>
            <person name="Calhoun S."/>
            <person name="Haridas S."/>
            <person name="Kuo A."/>
            <person name="Mondo S."/>
            <person name="Pangilinan J."/>
            <person name="Riley R."/>
            <person name="LaButti K."/>
            <person name="Andreopoulos B."/>
            <person name="Lipzen A."/>
            <person name="Chen C."/>
            <person name="Yan M."/>
            <person name="Daum C."/>
            <person name="Ng V."/>
            <person name="Clum A."/>
            <person name="Steindorff A."/>
            <person name="Ohm R.A."/>
            <person name="Martin F."/>
            <person name="Silar P."/>
            <person name="Natvig D.O."/>
            <person name="Lalanne C."/>
            <person name="Gautier V."/>
            <person name="Ament-Velasquez S.L."/>
            <person name="Kruys A."/>
            <person name="Hutchinson M.I."/>
            <person name="Powell A.J."/>
            <person name="Barry K."/>
            <person name="Miller A.N."/>
            <person name="Grigoriev I.V."/>
            <person name="Debuchy R."/>
            <person name="Gladieux P."/>
            <person name="Hiltunen Thoren M."/>
            <person name="Johannesson H."/>
        </authorList>
    </citation>
    <scope>NUCLEOTIDE SEQUENCE</scope>
    <source>
        <strain evidence="2">CBS 538.74</strain>
    </source>
</reference>
<proteinExistence type="predicted"/>
<dbReference type="EMBL" id="MU856904">
    <property type="protein sequence ID" value="KAK4154748.1"/>
    <property type="molecule type" value="Genomic_DNA"/>
</dbReference>
<protein>
    <submittedName>
        <fullName evidence="2">Uncharacterized protein</fullName>
    </submittedName>
</protein>
<dbReference type="AlphaFoldDB" id="A0AAN6ZYC4"/>
<dbReference type="Proteomes" id="UP001302745">
    <property type="component" value="Unassembled WGS sequence"/>
</dbReference>